<dbReference type="GO" id="GO:0009425">
    <property type="term" value="C:bacterial-type flagellum basal body"/>
    <property type="evidence" value="ECO:0007669"/>
    <property type="project" value="UniProtKB-SubCell"/>
</dbReference>
<keyword evidence="11 12" id="KW-1006">Bacterial flagellum protein export</keyword>
<protein>
    <recommendedName>
        <fullName evidence="2 12">Flagellar biosynthetic protein FliP</fullName>
    </recommendedName>
</protein>
<dbReference type="GO" id="GO:0009306">
    <property type="term" value="P:protein secretion"/>
    <property type="evidence" value="ECO:0007669"/>
    <property type="project" value="UniProtKB-UniRule"/>
</dbReference>
<dbReference type="GO" id="GO:0044781">
    <property type="term" value="P:bacterial-type flagellum organization"/>
    <property type="evidence" value="ECO:0007669"/>
    <property type="project" value="UniProtKB-UniRule"/>
</dbReference>
<keyword evidence="13" id="KW-0966">Cell projection</keyword>
<dbReference type="AlphaFoldDB" id="A0A401UHC5"/>
<dbReference type="Pfam" id="PF00813">
    <property type="entry name" value="FliP"/>
    <property type="match status" value="1"/>
</dbReference>
<keyword evidence="4 12" id="KW-1003">Cell membrane</keyword>
<keyword evidence="7 12" id="KW-0653">Protein transport</keyword>
<keyword evidence="5 12" id="KW-0812">Transmembrane</keyword>
<evidence type="ECO:0000256" key="5">
    <source>
        <dbReference type="ARBA" id="ARBA00022692"/>
    </source>
</evidence>
<evidence type="ECO:0000256" key="11">
    <source>
        <dbReference type="ARBA" id="ARBA00023225"/>
    </source>
</evidence>
<dbReference type="OrthoDB" id="9805111at2"/>
<dbReference type="GO" id="GO:0005886">
    <property type="term" value="C:plasma membrane"/>
    <property type="evidence" value="ECO:0007669"/>
    <property type="project" value="UniProtKB-SubCell"/>
</dbReference>
<dbReference type="RefSeq" id="WP_124997946.1">
    <property type="nucleotide sequence ID" value="NZ_BHYK01000003.1"/>
</dbReference>
<comment type="caution">
    <text evidence="13">The sequence shown here is derived from an EMBL/GenBank/DDBJ whole genome shotgun (WGS) entry which is preliminary data.</text>
</comment>
<evidence type="ECO:0000256" key="8">
    <source>
        <dbReference type="ARBA" id="ARBA00022989"/>
    </source>
</evidence>
<evidence type="ECO:0000256" key="4">
    <source>
        <dbReference type="ARBA" id="ARBA00022475"/>
    </source>
</evidence>
<organism evidence="13 14">
    <name type="scientific">Clostridium tagluense</name>
    <dbReference type="NCBI Taxonomy" id="360422"/>
    <lineage>
        <taxon>Bacteria</taxon>
        <taxon>Bacillati</taxon>
        <taxon>Bacillota</taxon>
        <taxon>Clostridia</taxon>
        <taxon>Eubacteriales</taxon>
        <taxon>Clostridiaceae</taxon>
        <taxon>Clostridium</taxon>
    </lineage>
</organism>
<dbReference type="InterPro" id="IPR005838">
    <property type="entry name" value="T3SS_IM_P"/>
</dbReference>
<dbReference type="PRINTS" id="PR01302">
    <property type="entry name" value="TYPE3IMPPROT"/>
</dbReference>
<keyword evidence="13" id="KW-0282">Flagellum</keyword>
<comment type="similarity">
    <text evidence="1 12">Belongs to the FliP/MopC/SpaP family.</text>
</comment>
<accession>A0A401UHC5</accession>
<keyword evidence="8 12" id="KW-1133">Transmembrane helix</keyword>
<keyword evidence="9 12" id="KW-0472">Membrane</keyword>
<dbReference type="PROSITE" id="PS01060">
    <property type="entry name" value="FLIP_1"/>
    <property type="match status" value="1"/>
</dbReference>
<evidence type="ECO:0000256" key="12">
    <source>
        <dbReference type="RuleBase" id="RU362069"/>
    </source>
</evidence>
<evidence type="ECO:0000256" key="10">
    <source>
        <dbReference type="ARBA" id="ARBA00023143"/>
    </source>
</evidence>
<evidence type="ECO:0000256" key="3">
    <source>
        <dbReference type="ARBA" id="ARBA00022448"/>
    </source>
</evidence>
<dbReference type="NCBIfam" id="NF009438">
    <property type="entry name" value="PRK12797.1"/>
    <property type="match status" value="1"/>
</dbReference>
<keyword evidence="10" id="KW-0975">Bacterial flagellum</keyword>
<keyword evidence="14" id="KW-1185">Reference proteome</keyword>
<feature type="transmembrane region" description="Helical" evidence="12">
    <location>
        <begin position="255"/>
        <end position="275"/>
    </location>
</feature>
<dbReference type="PRINTS" id="PR00951">
    <property type="entry name" value="FLGBIOSNFLIP"/>
</dbReference>
<feature type="transmembrane region" description="Helical" evidence="12">
    <location>
        <begin position="57"/>
        <end position="81"/>
    </location>
</feature>
<evidence type="ECO:0000313" key="14">
    <source>
        <dbReference type="Proteomes" id="UP000287872"/>
    </source>
</evidence>
<dbReference type="PANTHER" id="PTHR30587:SF0">
    <property type="entry name" value="FLAGELLAR BIOSYNTHETIC PROTEIN FLIP"/>
    <property type="match status" value="1"/>
</dbReference>
<dbReference type="InterPro" id="IPR005837">
    <property type="entry name" value="FliP"/>
</dbReference>
<evidence type="ECO:0000256" key="1">
    <source>
        <dbReference type="ARBA" id="ARBA00006257"/>
    </source>
</evidence>
<evidence type="ECO:0000256" key="6">
    <source>
        <dbReference type="ARBA" id="ARBA00022795"/>
    </source>
</evidence>
<feature type="transmembrane region" description="Helical" evidence="12">
    <location>
        <begin position="219"/>
        <end position="243"/>
    </location>
</feature>
<dbReference type="PROSITE" id="PS01061">
    <property type="entry name" value="FLIP_2"/>
    <property type="match status" value="1"/>
</dbReference>
<comment type="function">
    <text evidence="12">Plays a role in the flagellum-specific transport system.</text>
</comment>
<proteinExistence type="inferred from homology"/>
<name>A0A401UHC5_9CLOT</name>
<evidence type="ECO:0000256" key="2">
    <source>
        <dbReference type="ARBA" id="ARBA00021714"/>
    </source>
</evidence>
<dbReference type="EMBL" id="BHYK01000003">
    <property type="protein sequence ID" value="GCD08963.1"/>
    <property type="molecule type" value="Genomic_DNA"/>
</dbReference>
<keyword evidence="13" id="KW-0969">Cilium</keyword>
<evidence type="ECO:0000256" key="9">
    <source>
        <dbReference type="ARBA" id="ARBA00023136"/>
    </source>
</evidence>
<evidence type="ECO:0000313" key="13">
    <source>
        <dbReference type="EMBL" id="GCD08963.1"/>
    </source>
</evidence>
<gene>
    <name evidence="12 13" type="primary">fliP</name>
    <name evidence="13" type="ORF">Ctaglu_05860</name>
</gene>
<dbReference type="PANTHER" id="PTHR30587">
    <property type="entry name" value="FLAGELLAR BIOSYNTHETIC PROTEIN FLIP"/>
    <property type="match status" value="1"/>
</dbReference>
<keyword evidence="3 12" id="KW-0813">Transport</keyword>
<reference evidence="13 14" key="1">
    <citation type="submission" date="2018-11" db="EMBL/GenBank/DDBJ databases">
        <title>Genome sequencing and assembly of Clostridium tagluense strain A121.</title>
        <authorList>
            <person name="Murakami T."/>
            <person name="Segawa T."/>
            <person name="Shcherbakova V.A."/>
            <person name="Mori H."/>
            <person name="Yoshimura Y."/>
        </authorList>
    </citation>
    <scope>NUCLEOTIDE SEQUENCE [LARGE SCALE GENOMIC DNA]</scope>
    <source>
        <strain evidence="13 14">A121</strain>
    </source>
</reference>
<keyword evidence="6 12" id="KW-1005">Bacterial flagellum biogenesis</keyword>
<comment type="caution">
    <text evidence="12">Lacks conserved residue(s) required for the propagation of feature annotation.</text>
</comment>
<comment type="subcellular location">
    <subcellularLocation>
        <location evidence="12">Cell membrane</location>
        <topology evidence="12">Multi-pass membrane protein</topology>
    </subcellularLocation>
    <subcellularLocation>
        <location evidence="12">Bacterial flagellum basal body</location>
    </subcellularLocation>
</comment>
<dbReference type="NCBIfam" id="TIGR01103">
    <property type="entry name" value="fliP"/>
    <property type="match status" value="1"/>
</dbReference>
<evidence type="ECO:0000256" key="7">
    <source>
        <dbReference type="ARBA" id="ARBA00022927"/>
    </source>
</evidence>
<dbReference type="Proteomes" id="UP000287872">
    <property type="component" value="Unassembled WGS sequence"/>
</dbReference>
<sequence>MKIKNKNLIIFALIMVIVGIVTIKVVNAAPQTLPIPKINLSIDKATTPTDYVDNIKLLMALTVLTLLPSIIIMTTSFVRIIIVLSLFKSAIGVQQAIPKEVIIGLALFLTFFTMAPTFTKVNKEALTPYLNNKITQSVAIDKGSKPMRDFMLKQTRAKDLKLFLEVGKLEDTVKNEVDAKGKVVMSKGKPKLTYDKVPLYAVVPSFIISELRRAFEMGFLLFIPFIIIDIVTGSVLMAMGMMMLPPVMISLPFKLLLFIMVDGWNLLVKSLIMSFS</sequence>